<keyword evidence="2" id="KW-1185">Reference proteome</keyword>
<dbReference type="Proteomes" id="UP000190890">
    <property type="component" value="Unassembled WGS sequence"/>
</dbReference>
<gene>
    <name evidence="1" type="ORF">CLPUN_04360</name>
</gene>
<dbReference type="AlphaFoldDB" id="A0A1S8TX39"/>
<name>A0A1S8TX39_9CLOT</name>
<dbReference type="STRING" id="29367.CLPUN_04360"/>
<dbReference type="RefSeq" id="WP_158078677.1">
    <property type="nucleotide sequence ID" value="NZ_LZZM01000022.1"/>
</dbReference>
<comment type="caution">
    <text evidence="1">The sequence shown here is derived from an EMBL/GenBank/DDBJ whole genome shotgun (WGS) entry which is preliminary data.</text>
</comment>
<evidence type="ECO:0000313" key="1">
    <source>
        <dbReference type="EMBL" id="OOM82297.1"/>
    </source>
</evidence>
<proteinExistence type="predicted"/>
<organism evidence="1 2">
    <name type="scientific">Clostridium puniceum</name>
    <dbReference type="NCBI Taxonomy" id="29367"/>
    <lineage>
        <taxon>Bacteria</taxon>
        <taxon>Bacillati</taxon>
        <taxon>Bacillota</taxon>
        <taxon>Clostridia</taxon>
        <taxon>Eubacteriales</taxon>
        <taxon>Clostridiaceae</taxon>
        <taxon>Clostridium</taxon>
    </lineage>
</organism>
<reference evidence="1 2" key="1">
    <citation type="submission" date="2016-05" db="EMBL/GenBank/DDBJ databases">
        <title>Microbial solvent formation.</title>
        <authorList>
            <person name="Poehlein A."/>
            <person name="Montoya Solano J.D."/>
            <person name="Flitsch S."/>
            <person name="Krabben P."/>
            <person name="Duerre P."/>
            <person name="Daniel R."/>
        </authorList>
    </citation>
    <scope>NUCLEOTIDE SEQUENCE [LARGE SCALE GENOMIC DNA]</scope>
    <source>
        <strain evidence="1 2">DSM 2619</strain>
    </source>
</reference>
<accession>A0A1S8TX39</accession>
<dbReference type="EMBL" id="LZZM01000022">
    <property type="protein sequence ID" value="OOM82297.1"/>
    <property type="molecule type" value="Genomic_DNA"/>
</dbReference>
<sequence>MFSGYKEYDEEVGFFYQTMESVLKVDISKSIIRDELYKNSKEYKELDGIINIG</sequence>
<evidence type="ECO:0000313" key="2">
    <source>
        <dbReference type="Proteomes" id="UP000190890"/>
    </source>
</evidence>
<protein>
    <submittedName>
        <fullName evidence="1">Uncharacterized protein</fullName>
    </submittedName>
</protein>